<dbReference type="Gene3D" id="1.10.630.10">
    <property type="entry name" value="Cytochrome P450"/>
    <property type="match status" value="1"/>
</dbReference>
<evidence type="ECO:0000313" key="5">
    <source>
        <dbReference type="EMBL" id="CAB3235454.1"/>
    </source>
</evidence>
<gene>
    <name evidence="5" type="primary">Cyp26a1-002</name>
</gene>
<proteinExistence type="evidence at transcript level"/>
<dbReference type="PANTHER" id="PTHR24286:SF252">
    <property type="entry name" value="CYTOCHROME P450 26B1"/>
    <property type="match status" value="1"/>
</dbReference>
<dbReference type="SUPFAM" id="SSF48264">
    <property type="entry name" value="Cytochrome P450"/>
    <property type="match status" value="1"/>
</dbReference>
<dbReference type="EMBL" id="LR784291">
    <property type="protein sequence ID" value="CAB3235454.1"/>
    <property type="molecule type" value="mRNA"/>
</dbReference>
<dbReference type="Pfam" id="PF00067">
    <property type="entry name" value="p450"/>
    <property type="match status" value="2"/>
</dbReference>
<keyword evidence="2 4" id="KW-0479">Metal-binding</keyword>
<sequence length="427" mass="48966">MPLLENVPGRCGYPVIGETSVEFYRDPVKYVNSRNCHHTSEIFLVRFLNNPTIFISSPWLIKELLNEKFHDFGFGYKAFLQKIYGDNILFHDGAHAETLRSLFEPLFQDSTKYQQCFDSVIDPFVSSLKGRHDVPIYEEIKHMMTKLCLQLFLGLDVSTSEEVVENIQDLATKHWHGIISVPISIRVPMGGPSTFAQALQAKEKLLVAIRKVIAQSHYQSGCRNVLQSMQSIEFPDDKTAEQHLLMFVSALIPKAFASILNSFVLAMSGSKKKVWRQRAIADENFLADALLEVERLWPPFFGGRRLALKQTTVGRYKIPKDYAVVYASHVAHRDEQVFPRPDEFLPERWTTWNADHRDLVFCFGGGPRCCIGRTFIGNILRDVAARLLRTYDWEMNPTDQEINYKYLPVARPENATTVKFQSICDVH</sequence>
<dbReference type="GO" id="GO:0004497">
    <property type="term" value="F:monooxygenase activity"/>
    <property type="evidence" value="ECO:0007669"/>
    <property type="project" value="UniProtKB-KW"/>
</dbReference>
<dbReference type="InterPro" id="IPR017972">
    <property type="entry name" value="Cyt_P450_CS"/>
</dbReference>
<keyword evidence="4" id="KW-0503">Monooxygenase</keyword>
<dbReference type="GO" id="GO:0005506">
    <property type="term" value="F:iron ion binding"/>
    <property type="evidence" value="ECO:0007669"/>
    <property type="project" value="InterPro"/>
</dbReference>
<accession>A0A6F9DB41</accession>
<protein>
    <submittedName>
        <fullName evidence="5">Beta-amyrin 11-oxidase</fullName>
    </submittedName>
</protein>
<dbReference type="GO" id="GO:0016705">
    <property type="term" value="F:oxidoreductase activity, acting on paired donors, with incorporation or reduction of molecular oxygen"/>
    <property type="evidence" value="ECO:0007669"/>
    <property type="project" value="InterPro"/>
</dbReference>
<reference evidence="5" key="1">
    <citation type="submission" date="2020-04" db="EMBL/GenBank/DDBJ databases">
        <authorList>
            <person name="Neveu A P."/>
        </authorList>
    </citation>
    <scope>NUCLEOTIDE SEQUENCE</scope>
    <source>
        <tissue evidence="5">Whole embryo</tissue>
    </source>
</reference>
<evidence type="ECO:0000256" key="2">
    <source>
        <dbReference type="ARBA" id="ARBA00022723"/>
    </source>
</evidence>
<keyword evidence="3 4" id="KW-0408">Iron</keyword>
<dbReference type="InterPro" id="IPR001128">
    <property type="entry name" value="Cyt_P450"/>
</dbReference>
<dbReference type="PROSITE" id="PS00086">
    <property type="entry name" value="CYTOCHROME_P450"/>
    <property type="match status" value="1"/>
</dbReference>
<keyword evidence="4" id="KW-0560">Oxidoreductase</keyword>
<comment type="similarity">
    <text evidence="1 4">Belongs to the cytochrome P450 family.</text>
</comment>
<evidence type="ECO:0000256" key="3">
    <source>
        <dbReference type="ARBA" id="ARBA00023004"/>
    </source>
</evidence>
<dbReference type="GO" id="GO:0016125">
    <property type="term" value="P:sterol metabolic process"/>
    <property type="evidence" value="ECO:0007669"/>
    <property type="project" value="TreeGrafter"/>
</dbReference>
<name>A0A6F9DB41_9ASCI</name>
<dbReference type="PANTHER" id="PTHR24286">
    <property type="entry name" value="CYTOCHROME P450 26"/>
    <property type="match status" value="1"/>
</dbReference>
<evidence type="ECO:0000256" key="1">
    <source>
        <dbReference type="ARBA" id="ARBA00010617"/>
    </source>
</evidence>
<dbReference type="AlphaFoldDB" id="A0A6F9DB41"/>
<organism evidence="5">
    <name type="scientific">Phallusia mammillata</name>
    <dbReference type="NCBI Taxonomy" id="59560"/>
    <lineage>
        <taxon>Eukaryota</taxon>
        <taxon>Metazoa</taxon>
        <taxon>Chordata</taxon>
        <taxon>Tunicata</taxon>
        <taxon>Ascidiacea</taxon>
        <taxon>Phlebobranchia</taxon>
        <taxon>Ascidiidae</taxon>
        <taxon>Phallusia</taxon>
    </lineage>
</organism>
<dbReference type="InterPro" id="IPR036396">
    <property type="entry name" value="Cyt_P450_sf"/>
</dbReference>
<dbReference type="GO" id="GO:0020037">
    <property type="term" value="F:heme binding"/>
    <property type="evidence" value="ECO:0007669"/>
    <property type="project" value="InterPro"/>
</dbReference>
<keyword evidence="4" id="KW-0349">Heme</keyword>
<evidence type="ECO:0000256" key="4">
    <source>
        <dbReference type="RuleBase" id="RU000461"/>
    </source>
</evidence>